<evidence type="ECO:0000256" key="6">
    <source>
        <dbReference type="ARBA" id="ARBA00018421"/>
    </source>
</evidence>
<proteinExistence type="inferred from homology"/>
<evidence type="ECO:0000259" key="9">
    <source>
        <dbReference type="Pfam" id="PF00326"/>
    </source>
</evidence>
<dbReference type="GO" id="GO:0004252">
    <property type="term" value="F:serine-type endopeptidase activity"/>
    <property type="evidence" value="ECO:0007669"/>
    <property type="project" value="TreeGrafter"/>
</dbReference>
<dbReference type="InterPro" id="IPR001375">
    <property type="entry name" value="Peptidase_S9_cat"/>
</dbReference>
<keyword evidence="8" id="KW-0378">Hydrolase</keyword>
<dbReference type="STRING" id="947166.A0A1D1V751"/>
<dbReference type="InterPro" id="IPR045550">
    <property type="entry name" value="AARE_N"/>
</dbReference>
<evidence type="ECO:0000256" key="4">
    <source>
        <dbReference type="ARBA" id="ARBA00011881"/>
    </source>
</evidence>
<reference evidence="11 12" key="1">
    <citation type="journal article" date="2016" name="Nat. Commun.">
        <title>Extremotolerant tardigrade genome and improved radiotolerance of human cultured cells by tardigrade-unique protein.</title>
        <authorList>
            <person name="Hashimoto T."/>
            <person name="Horikawa D.D."/>
            <person name="Saito Y."/>
            <person name="Kuwahara H."/>
            <person name="Kozuka-Hata H."/>
            <person name="Shin-I T."/>
            <person name="Minakuchi Y."/>
            <person name="Ohishi K."/>
            <person name="Motoyama A."/>
            <person name="Aizu T."/>
            <person name="Enomoto A."/>
            <person name="Kondo K."/>
            <person name="Tanaka S."/>
            <person name="Hara Y."/>
            <person name="Koshikawa S."/>
            <person name="Sagara H."/>
            <person name="Miura T."/>
            <person name="Yokobori S."/>
            <person name="Miyagawa K."/>
            <person name="Suzuki Y."/>
            <person name="Kubo T."/>
            <person name="Oyama M."/>
            <person name="Kohara Y."/>
            <person name="Fujiyama A."/>
            <person name="Arakawa K."/>
            <person name="Katayama T."/>
            <person name="Toyoda A."/>
            <person name="Kunieda T."/>
        </authorList>
    </citation>
    <scope>NUCLEOTIDE SEQUENCE [LARGE SCALE GENOMIC DNA]</scope>
    <source>
        <strain evidence="11 12">YOKOZUNA-1</strain>
    </source>
</reference>
<evidence type="ECO:0000313" key="11">
    <source>
        <dbReference type="EMBL" id="GAU95892.1"/>
    </source>
</evidence>
<dbReference type="GO" id="GO:0005737">
    <property type="term" value="C:cytoplasm"/>
    <property type="evidence" value="ECO:0007669"/>
    <property type="project" value="UniProtKB-SubCell"/>
</dbReference>
<dbReference type="AlphaFoldDB" id="A0A1D1V751"/>
<comment type="catalytic activity">
    <reaction evidence="1">
        <text>Cleavage of an N-acetyl or N-formyl amino acid from the N-terminus of a polypeptide.</text>
        <dbReference type="EC" id="3.4.19.1"/>
    </reaction>
</comment>
<sequence length="763" mass="85103">MLLRQSLALSSRYIIVRSSRRAMSDIVAEVLGACNTSIPTGAHIISRSTSGQTDAANGNTSSLAQPSFIVHSTWSQRDLVRMEKRTTEKMLLLTATSDKASSLHLGIGCDVTDAKAVAYSLDGSVKAVFTKFKPKKAEEEKEVIEVHSVAGKVATNDLAASKRHGKLYMDGEFGSFELSNSADSTHILYVAEKYRPKSESFFSVMANKFPEDPAMSDTNIGTEYVYRDDWGEQLQKKHQPVMCVLDWTDNHVSVLDNIPPNISPGQPVWTPDGSGIVFVGYDHLPERLGLVYCPVRKSRLYHLVVGESKMALPLTFEDQAARCPRFSPDGRTLVYIETEVGGPHFRAMRLMKIAWNQQYASNPEVVISVPKESPTKPDDFPGFYNNALPKRCWASDNKRVVCSTAWRSTHQIIVVNTETKQITPITQSLQSTLPKWDLLDVHDDIIVAAASSPNILPRLYAAKLPPGGRDSEIQWVLVDEGAGADKNLEKEAALTEWGIEVIKDKRSGLDYEAIWHKPSTRHKPLGVILWPHGGPHSVIPAGFDIYANALVRLDYAVIFVNYRGSVGFGEKNLRSLLGKIGENDVEDCFRALDVMLGKWKLSMEETDILVQGGSHGGFLAAHLIGQFSHVFKACALRNPVVNIASKFGTTDIPDWAYEESGLRYPYDSPPTVPPYMEFLKRSPIVHVDKVRTPTIIMLGEKDRRVPPGQGMEFYRALKLRNIPTKVLRYPECDHPIAEVDCEADSFVQMVHWFRQYSTVKNEE</sequence>
<dbReference type="InterPro" id="IPR029058">
    <property type="entry name" value="AB_hydrolase_fold"/>
</dbReference>
<evidence type="ECO:0000256" key="5">
    <source>
        <dbReference type="ARBA" id="ARBA00012917"/>
    </source>
</evidence>
<dbReference type="SUPFAM" id="SSF53474">
    <property type="entry name" value="alpha/beta-Hydrolases"/>
    <property type="match status" value="1"/>
</dbReference>
<organism evidence="11 12">
    <name type="scientific">Ramazzottius varieornatus</name>
    <name type="common">Water bear</name>
    <name type="synonym">Tardigrade</name>
    <dbReference type="NCBI Taxonomy" id="947166"/>
    <lineage>
        <taxon>Eukaryota</taxon>
        <taxon>Metazoa</taxon>
        <taxon>Ecdysozoa</taxon>
        <taxon>Tardigrada</taxon>
        <taxon>Eutardigrada</taxon>
        <taxon>Parachela</taxon>
        <taxon>Hypsibioidea</taxon>
        <taxon>Ramazzottiidae</taxon>
        <taxon>Ramazzottius</taxon>
    </lineage>
</organism>
<evidence type="ECO:0000256" key="2">
    <source>
        <dbReference type="ARBA" id="ARBA00004496"/>
    </source>
</evidence>
<accession>A0A1D1V751</accession>
<evidence type="ECO:0000256" key="1">
    <source>
        <dbReference type="ARBA" id="ARBA00000721"/>
    </source>
</evidence>
<evidence type="ECO:0000256" key="7">
    <source>
        <dbReference type="ARBA" id="ARBA00022490"/>
    </source>
</evidence>
<gene>
    <name evidence="11" type="primary">RvY_07427-1</name>
    <name evidence="11" type="synonym">RvY_07427.1</name>
    <name evidence="11" type="ORF">RvY_07427</name>
</gene>
<dbReference type="Gene3D" id="2.120.10.30">
    <property type="entry name" value="TolB, C-terminal domain"/>
    <property type="match status" value="1"/>
</dbReference>
<keyword evidence="12" id="KW-1185">Reference proteome</keyword>
<evidence type="ECO:0000259" key="10">
    <source>
        <dbReference type="Pfam" id="PF19283"/>
    </source>
</evidence>
<dbReference type="SUPFAM" id="SSF82171">
    <property type="entry name" value="DPP6 N-terminal domain-like"/>
    <property type="match status" value="1"/>
</dbReference>
<dbReference type="Gene3D" id="3.40.50.1820">
    <property type="entry name" value="alpha/beta hydrolase"/>
    <property type="match status" value="1"/>
</dbReference>
<comment type="subcellular location">
    <subcellularLocation>
        <location evidence="2">Cytoplasm</location>
    </subcellularLocation>
</comment>
<comment type="subunit">
    <text evidence="4">Homotetramer.</text>
</comment>
<evidence type="ECO:0000256" key="3">
    <source>
        <dbReference type="ARBA" id="ARBA00010040"/>
    </source>
</evidence>
<dbReference type="OrthoDB" id="416344at2759"/>
<feature type="domain" description="Acylamino-acid-releasing enzyme N-terminal" evidence="10">
    <location>
        <begin position="73"/>
        <end position="475"/>
    </location>
</feature>
<dbReference type="EC" id="3.4.19.1" evidence="5"/>
<keyword evidence="7" id="KW-0963">Cytoplasm</keyword>
<dbReference type="PANTHER" id="PTHR42776">
    <property type="entry name" value="SERINE PEPTIDASE S9 FAMILY MEMBER"/>
    <property type="match status" value="1"/>
</dbReference>
<dbReference type="EMBL" id="BDGG01000003">
    <property type="protein sequence ID" value="GAU95892.1"/>
    <property type="molecule type" value="Genomic_DNA"/>
</dbReference>
<name>A0A1D1V751_RAMVA</name>
<dbReference type="GO" id="GO:0008242">
    <property type="term" value="F:omega peptidase activity"/>
    <property type="evidence" value="ECO:0007669"/>
    <property type="project" value="UniProtKB-EC"/>
</dbReference>
<dbReference type="Pfam" id="PF00326">
    <property type="entry name" value="Peptidase_S9"/>
    <property type="match status" value="1"/>
</dbReference>
<comment type="caution">
    <text evidence="11">The sequence shown here is derived from an EMBL/GenBank/DDBJ whole genome shotgun (WGS) entry which is preliminary data.</text>
</comment>
<feature type="domain" description="Peptidase S9 prolyl oligopeptidase catalytic" evidence="9">
    <location>
        <begin position="547"/>
        <end position="757"/>
    </location>
</feature>
<dbReference type="GO" id="GO:0006508">
    <property type="term" value="P:proteolysis"/>
    <property type="evidence" value="ECO:0007669"/>
    <property type="project" value="InterPro"/>
</dbReference>
<evidence type="ECO:0000256" key="8">
    <source>
        <dbReference type="ARBA" id="ARBA00022801"/>
    </source>
</evidence>
<dbReference type="Pfam" id="PF19283">
    <property type="entry name" value="APEH_N"/>
    <property type="match status" value="1"/>
</dbReference>
<comment type="similarity">
    <text evidence="3">Belongs to the peptidase S9C family.</text>
</comment>
<dbReference type="InterPro" id="IPR011042">
    <property type="entry name" value="6-blade_b-propeller_TolB-like"/>
</dbReference>
<dbReference type="Proteomes" id="UP000186922">
    <property type="component" value="Unassembled WGS sequence"/>
</dbReference>
<evidence type="ECO:0000313" key="12">
    <source>
        <dbReference type="Proteomes" id="UP000186922"/>
    </source>
</evidence>
<protein>
    <recommendedName>
        <fullName evidence="6">Acylamino-acid-releasing enzyme</fullName>
        <ecNumber evidence="5">3.4.19.1</ecNumber>
    </recommendedName>
</protein>
<dbReference type="PANTHER" id="PTHR42776:SF4">
    <property type="entry name" value="ACYLAMINO-ACID-RELEASING ENZYME"/>
    <property type="match status" value="1"/>
</dbReference>